<keyword evidence="3" id="KW-0808">Transferase</keyword>
<evidence type="ECO:0000313" key="10">
    <source>
        <dbReference type="EMBL" id="SVD79588.1"/>
    </source>
</evidence>
<comment type="similarity">
    <text evidence="1">Belongs to the cytidylate kinase family. Type 1 subfamily.</text>
</comment>
<dbReference type="InterPro" id="IPR003136">
    <property type="entry name" value="Cytidylate_kin"/>
</dbReference>
<dbReference type="EMBL" id="UINC01173797">
    <property type="protein sequence ID" value="SVD79588.1"/>
    <property type="molecule type" value="Genomic_DNA"/>
</dbReference>
<accession>A0A382YAP3</accession>
<organism evidence="10">
    <name type="scientific">marine metagenome</name>
    <dbReference type="NCBI Taxonomy" id="408172"/>
    <lineage>
        <taxon>unclassified sequences</taxon>
        <taxon>metagenomes</taxon>
        <taxon>ecological metagenomes</taxon>
    </lineage>
</organism>
<reference evidence="10" key="1">
    <citation type="submission" date="2018-05" db="EMBL/GenBank/DDBJ databases">
        <authorList>
            <person name="Lanie J.A."/>
            <person name="Ng W.-L."/>
            <person name="Kazmierczak K.M."/>
            <person name="Andrzejewski T.M."/>
            <person name="Davidsen T.M."/>
            <person name="Wayne K.J."/>
            <person name="Tettelin H."/>
            <person name="Glass J.I."/>
            <person name="Rusch D."/>
            <person name="Podicherti R."/>
            <person name="Tsui H.-C.T."/>
            <person name="Winkler M.E."/>
        </authorList>
    </citation>
    <scope>NUCLEOTIDE SEQUENCE</scope>
</reference>
<evidence type="ECO:0000256" key="2">
    <source>
        <dbReference type="ARBA" id="ARBA00012906"/>
    </source>
</evidence>
<feature type="domain" description="Cytidylate kinase" evidence="9">
    <location>
        <begin position="12"/>
        <end position="214"/>
    </location>
</feature>
<sequence length="221" mass="24179">MINKKFRRPVVIAVDGPAASGKGTLSNSLANHFGFARLDTGLIYRALGLKVLGDGTEASDKHKVILLANQLSFDDLNQENLRSEKVGAAASRIAAIPDVRAVLLKFQRDFAAHPPVGKSGVVLDGRDIGTIVCPNANFKIFLIADKNVRATRRFKELQERGLRAIYSQILRDMVDRDARDSFRSVAPLEPAKDAFVLDTSNLSVDATFVAALRYISTQNKD</sequence>
<dbReference type="GO" id="GO:0036431">
    <property type="term" value="F:dCMP kinase activity"/>
    <property type="evidence" value="ECO:0007669"/>
    <property type="project" value="InterPro"/>
</dbReference>
<dbReference type="GO" id="GO:0005524">
    <property type="term" value="F:ATP binding"/>
    <property type="evidence" value="ECO:0007669"/>
    <property type="project" value="UniProtKB-KW"/>
</dbReference>
<dbReference type="Pfam" id="PF02224">
    <property type="entry name" value="Cytidylate_kin"/>
    <property type="match status" value="1"/>
</dbReference>
<comment type="catalytic activity">
    <reaction evidence="7">
        <text>dCMP + ATP = dCDP + ADP</text>
        <dbReference type="Rhea" id="RHEA:25094"/>
        <dbReference type="ChEBI" id="CHEBI:30616"/>
        <dbReference type="ChEBI" id="CHEBI:57566"/>
        <dbReference type="ChEBI" id="CHEBI:58593"/>
        <dbReference type="ChEBI" id="CHEBI:456216"/>
        <dbReference type="EC" id="2.7.4.25"/>
    </reaction>
</comment>
<dbReference type="HAMAP" id="MF_00238">
    <property type="entry name" value="Cytidyl_kinase_type1"/>
    <property type="match status" value="1"/>
</dbReference>
<evidence type="ECO:0000256" key="7">
    <source>
        <dbReference type="ARBA" id="ARBA00047615"/>
    </source>
</evidence>
<dbReference type="GO" id="GO:0006139">
    <property type="term" value="P:nucleobase-containing compound metabolic process"/>
    <property type="evidence" value="ECO:0007669"/>
    <property type="project" value="InterPro"/>
</dbReference>
<evidence type="ECO:0000256" key="1">
    <source>
        <dbReference type="ARBA" id="ARBA00009427"/>
    </source>
</evidence>
<evidence type="ECO:0000259" key="9">
    <source>
        <dbReference type="Pfam" id="PF02224"/>
    </source>
</evidence>
<dbReference type="InterPro" id="IPR027417">
    <property type="entry name" value="P-loop_NTPase"/>
</dbReference>
<keyword evidence="4" id="KW-0547">Nucleotide-binding</keyword>
<evidence type="ECO:0000256" key="5">
    <source>
        <dbReference type="ARBA" id="ARBA00022777"/>
    </source>
</evidence>
<evidence type="ECO:0000256" key="4">
    <source>
        <dbReference type="ARBA" id="ARBA00022741"/>
    </source>
</evidence>
<dbReference type="Gene3D" id="3.40.50.300">
    <property type="entry name" value="P-loop containing nucleotide triphosphate hydrolases"/>
    <property type="match status" value="1"/>
</dbReference>
<gene>
    <name evidence="10" type="ORF">METZ01_LOCUS432442</name>
</gene>
<keyword evidence="5" id="KW-0418">Kinase</keyword>
<evidence type="ECO:0000256" key="3">
    <source>
        <dbReference type="ARBA" id="ARBA00022679"/>
    </source>
</evidence>
<dbReference type="InterPro" id="IPR011994">
    <property type="entry name" value="Cytidylate_kinase_dom"/>
</dbReference>
<dbReference type="NCBIfam" id="TIGR00017">
    <property type="entry name" value="cmk"/>
    <property type="match status" value="1"/>
</dbReference>
<dbReference type="AlphaFoldDB" id="A0A382YAP3"/>
<comment type="catalytic activity">
    <reaction evidence="8">
        <text>CMP + ATP = CDP + ADP</text>
        <dbReference type="Rhea" id="RHEA:11600"/>
        <dbReference type="ChEBI" id="CHEBI:30616"/>
        <dbReference type="ChEBI" id="CHEBI:58069"/>
        <dbReference type="ChEBI" id="CHEBI:60377"/>
        <dbReference type="ChEBI" id="CHEBI:456216"/>
        <dbReference type="EC" id="2.7.4.25"/>
    </reaction>
</comment>
<dbReference type="SUPFAM" id="SSF52540">
    <property type="entry name" value="P-loop containing nucleoside triphosphate hydrolases"/>
    <property type="match status" value="1"/>
</dbReference>
<dbReference type="EC" id="2.7.4.25" evidence="2"/>
<name>A0A382YAP3_9ZZZZ</name>
<keyword evidence="6" id="KW-0067">ATP-binding</keyword>
<proteinExistence type="inferred from homology"/>
<dbReference type="CDD" id="cd02020">
    <property type="entry name" value="CMPK"/>
    <property type="match status" value="1"/>
</dbReference>
<evidence type="ECO:0000256" key="6">
    <source>
        <dbReference type="ARBA" id="ARBA00022840"/>
    </source>
</evidence>
<protein>
    <recommendedName>
        <fullName evidence="2">(d)CMP kinase</fullName>
        <ecNumber evidence="2">2.7.4.25</ecNumber>
    </recommendedName>
</protein>
<evidence type="ECO:0000256" key="8">
    <source>
        <dbReference type="ARBA" id="ARBA00048478"/>
    </source>
</evidence>